<organism evidence="5 6">
    <name type="scientific">Marinospirillum celere</name>
    <dbReference type="NCBI Taxonomy" id="1122252"/>
    <lineage>
        <taxon>Bacteria</taxon>
        <taxon>Pseudomonadati</taxon>
        <taxon>Pseudomonadota</taxon>
        <taxon>Gammaproteobacteria</taxon>
        <taxon>Oceanospirillales</taxon>
        <taxon>Oceanospirillaceae</taxon>
        <taxon>Marinospirillum</taxon>
    </lineage>
</organism>
<evidence type="ECO:0000259" key="1">
    <source>
        <dbReference type="Pfam" id="PF04986"/>
    </source>
</evidence>
<evidence type="ECO:0000259" key="2">
    <source>
        <dbReference type="Pfam" id="PF14319"/>
    </source>
</evidence>
<proteinExistence type="predicted"/>
<dbReference type="EMBL" id="FOLH01000006">
    <property type="protein sequence ID" value="SFC45884.1"/>
    <property type="molecule type" value="Genomic_DNA"/>
</dbReference>
<dbReference type="PANTHER" id="PTHR37023">
    <property type="entry name" value="TRANSPOSASE"/>
    <property type="match status" value="1"/>
</dbReference>
<protein>
    <submittedName>
        <fullName evidence="5">Transposase zinc-binding domain-containing protein</fullName>
    </submittedName>
</protein>
<dbReference type="PANTHER" id="PTHR37023:SF1">
    <property type="entry name" value="ISSOD25 TRANSPOSASE TNPA_ISSOD25"/>
    <property type="match status" value="1"/>
</dbReference>
<keyword evidence="6" id="KW-1185">Reference proteome</keyword>
<dbReference type="Pfam" id="PF04986">
    <property type="entry name" value="Y2_Tnp"/>
    <property type="match status" value="1"/>
</dbReference>
<reference evidence="5 6" key="1">
    <citation type="submission" date="2016-10" db="EMBL/GenBank/DDBJ databases">
        <authorList>
            <person name="de Groot N.N."/>
        </authorList>
    </citation>
    <scope>NUCLEOTIDE SEQUENCE [LARGE SCALE GENOMIC DNA]</scope>
    <source>
        <strain evidence="5 6">DSM 18438</strain>
    </source>
</reference>
<dbReference type="EMBL" id="FOLH01000001">
    <property type="protein sequence ID" value="SFB91872.1"/>
    <property type="molecule type" value="Genomic_DNA"/>
</dbReference>
<evidence type="ECO:0000313" key="4">
    <source>
        <dbReference type="EMBL" id="SFC45884.1"/>
    </source>
</evidence>
<dbReference type="OrthoDB" id="6979325at2"/>
<dbReference type="RefSeq" id="WP_143089482.1">
    <property type="nucleotide sequence ID" value="NZ_FOLH01000001.1"/>
</dbReference>
<dbReference type="AlphaFoldDB" id="A0A1I1JTW6"/>
<accession>A0A1I1JTW6</accession>
<feature type="domain" description="Transposase zinc-binding" evidence="2">
    <location>
        <begin position="19"/>
        <end position="96"/>
    </location>
</feature>
<dbReference type="InterPro" id="IPR026889">
    <property type="entry name" value="Zn_Tnp"/>
</dbReference>
<name>A0A1I1JTW6_9GAMM</name>
<evidence type="ECO:0000313" key="3">
    <source>
        <dbReference type="EMBL" id="SFB91872.1"/>
    </source>
</evidence>
<feature type="domain" description="Transposase IS801/IS1294" evidence="1">
    <location>
        <begin position="136"/>
        <end position="313"/>
    </location>
</feature>
<evidence type="ECO:0000313" key="5">
    <source>
        <dbReference type="EMBL" id="SFC51956.1"/>
    </source>
</evidence>
<sequence>MNALNLAAIIEHCKRQQDIQATPRQWQVLHHITDCRTAAMGGQHYACPTCQHHWTWYHSCRDRHCPQCQGHASQQWCEKQQSQLLPVPYFHLVFTLPHELNTWIGQHGRCLYRLLFQSCWNSLKTLGERKLKGQLGMTAVLHTWGQQLTRHVHLHCLVPAGSLKYQARWHTHNKNYLLPVKALSNRFRGQMVSRIREAWQQGLLASVSKNEINQQLNRLMQKPWVVYSKSALHYRKTLVNYLARYTHRIGLSNGRILGWNENQVTLQYLDYKDSGGSKCLKLAPQELVRRFLLHVLPKGFMRIRHYGYLANAIKAKRLACIRRQIKPQHKKQQPEQTENQPTLRCCPNCQSPISRMAAYTPENESSNTIKAINSS</sequence>
<dbReference type="InterPro" id="IPR007069">
    <property type="entry name" value="Transposase_32"/>
</dbReference>
<dbReference type="EMBL" id="FOLH01000010">
    <property type="protein sequence ID" value="SFC51956.1"/>
    <property type="molecule type" value="Genomic_DNA"/>
</dbReference>
<dbReference type="InterPro" id="IPR054832">
    <property type="entry name" value="transpos_IS91"/>
</dbReference>
<gene>
    <name evidence="5" type="ORF">SAMN05660443_0001</name>
    <name evidence="3" type="ORF">SAMN05660443_0930</name>
    <name evidence="4" type="ORF">SAMN05660443_2722</name>
</gene>
<dbReference type="Proteomes" id="UP000199058">
    <property type="component" value="Unassembled WGS sequence"/>
</dbReference>
<dbReference type="GO" id="GO:0004803">
    <property type="term" value="F:transposase activity"/>
    <property type="evidence" value="ECO:0007669"/>
    <property type="project" value="InterPro"/>
</dbReference>
<evidence type="ECO:0000313" key="6">
    <source>
        <dbReference type="Proteomes" id="UP000199058"/>
    </source>
</evidence>
<dbReference type="GO" id="GO:0006313">
    <property type="term" value="P:DNA transposition"/>
    <property type="evidence" value="ECO:0007669"/>
    <property type="project" value="InterPro"/>
</dbReference>
<dbReference type="Pfam" id="PF14319">
    <property type="entry name" value="Zn_Tnp_IS91"/>
    <property type="match status" value="1"/>
</dbReference>
<dbReference type="GO" id="GO:0003677">
    <property type="term" value="F:DNA binding"/>
    <property type="evidence" value="ECO:0007669"/>
    <property type="project" value="InterPro"/>
</dbReference>
<dbReference type="NCBIfam" id="NF033538">
    <property type="entry name" value="transpos_IS91"/>
    <property type="match status" value="1"/>
</dbReference>
<dbReference type="STRING" id="1122252.SAMN05660443_0001"/>